<reference evidence="6" key="1">
    <citation type="submission" date="2016-10" db="EMBL/GenBank/DDBJ databases">
        <authorList>
            <person name="Varghese N."/>
            <person name="Submissions S."/>
        </authorList>
    </citation>
    <scope>NUCLEOTIDE SEQUENCE [LARGE SCALE GENOMIC DNA]</scope>
    <source>
        <strain evidence="6">DSM 18579</strain>
    </source>
</reference>
<gene>
    <name evidence="5" type="ORF">SAMN02583745_00227</name>
</gene>
<dbReference type="PANTHER" id="PTHR21599:SF0">
    <property type="entry name" value="GLYCERATE KINASE"/>
    <property type="match status" value="1"/>
</dbReference>
<dbReference type="OrthoDB" id="9774290at2"/>
<evidence type="ECO:0000256" key="1">
    <source>
        <dbReference type="ARBA" id="ARBA00006284"/>
    </source>
</evidence>
<dbReference type="RefSeq" id="WP_093316880.1">
    <property type="nucleotide sequence ID" value="NZ_FOHV01000001.1"/>
</dbReference>
<dbReference type="EMBL" id="FOHV01000001">
    <property type="protein sequence ID" value="SES67551.1"/>
    <property type="molecule type" value="Genomic_DNA"/>
</dbReference>
<dbReference type="InterPro" id="IPR018193">
    <property type="entry name" value="Glyc_kinase_flavodox-like_fold"/>
</dbReference>
<proteinExistence type="inferred from homology"/>
<dbReference type="Gene3D" id="3.40.50.10350">
    <property type="entry name" value="Glycerate kinase, domain 1"/>
    <property type="match status" value="1"/>
</dbReference>
<comment type="similarity">
    <text evidence="1 4">Belongs to the glycerate kinase type-1 family.</text>
</comment>
<organism evidence="5 6">
    <name type="scientific">Thorsellia anophelis DSM 18579</name>
    <dbReference type="NCBI Taxonomy" id="1123402"/>
    <lineage>
        <taxon>Bacteria</taxon>
        <taxon>Pseudomonadati</taxon>
        <taxon>Pseudomonadota</taxon>
        <taxon>Gammaproteobacteria</taxon>
        <taxon>Enterobacterales</taxon>
        <taxon>Thorselliaceae</taxon>
        <taxon>Thorsellia</taxon>
    </lineage>
</organism>
<protein>
    <submittedName>
        <fullName evidence="5">Glycerate kinase</fullName>
    </submittedName>
</protein>
<dbReference type="NCBIfam" id="TIGR00045">
    <property type="entry name" value="glycerate kinase"/>
    <property type="match status" value="1"/>
</dbReference>
<dbReference type="SUPFAM" id="SSF110738">
    <property type="entry name" value="Glycerate kinase I"/>
    <property type="match status" value="1"/>
</dbReference>
<name>A0A1H9YF11_9GAMM</name>
<keyword evidence="2 4" id="KW-0808">Transferase</keyword>
<dbReference type="InterPro" id="IPR004381">
    <property type="entry name" value="Glycerate_kinase"/>
</dbReference>
<accession>A0A1H9YF11</accession>
<evidence type="ECO:0000313" key="6">
    <source>
        <dbReference type="Proteomes" id="UP000242642"/>
    </source>
</evidence>
<evidence type="ECO:0000256" key="3">
    <source>
        <dbReference type="ARBA" id="ARBA00022777"/>
    </source>
</evidence>
<evidence type="ECO:0000313" key="5">
    <source>
        <dbReference type="EMBL" id="SES67551.1"/>
    </source>
</evidence>
<dbReference type="GO" id="GO:0008887">
    <property type="term" value="F:glycerate kinase activity"/>
    <property type="evidence" value="ECO:0007669"/>
    <property type="project" value="UniProtKB-UniRule"/>
</dbReference>
<dbReference type="GO" id="GO:0031388">
    <property type="term" value="P:organic acid phosphorylation"/>
    <property type="evidence" value="ECO:0007669"/>
    <property type="project" value="UniProtKB-UniRule"/>
</dbReference>
<dbReference type="InterPro" id="IPR036129">
    <property type="entry name" value="Glycerate_kinase_sf"/>
</dbReference>
<dbReference type="STRING" id="1123402.SAMN02583745_00227"/>
<dbReference type="PANTHER" id="PTHR21599">
    <property type="entry name" value="GLYCERATE KINASE"/>
    <property type="match status" value="1"/>
</dbReference>
<dbReference type="Gene3D" id="3.90.1510.10">
    <property type="entry name" value="Glycerate kinase, domain 2"/>
    <property type="match status" value="1"/>
</dbReference>
<dbReference type="InterPro" id="IPR018197">
    <property type="entry name" value="Glycerate_kinase_RE-like"/>
</dbReference>
<dbReference type="Pfam" id="PF02595">
    <property type="entry name" value="Gly_kinase"/>
    <property type="match status" value="1"/>
</dbReference>
<evidence type="ECO:0000256" key="2">
    <source>
        <dbReference type="ARBA" id="ARBA00022679"/>
    </source>
</evidence>
<evidence type="ECO:0000256" key="4">
    <source>
        <dbReference type="PIRNR" id="PIRNR006078"/>
    </source>
</evidence>
<keyword evidence="3 4" id="KW-0418">Kinase</keyword>
<keyword evidence="6" id="KW-1185">Reference proteome</keyword>
<dbReference type="Proteomes" id="UP000242642">
    <property type="component" value="Unassembled WGS sequence"/>
</dbReference>
<dbReference type="PIRSF" id="PIRSF006078">
    <property type="entry name" value="GlxK"/>
    <property type="match status" value="1"/>
</dbReference>
<dbReference type="AlphaFoldDB" id="A0A1H9YF11"/>
<sequence>MHIVIAPDSYKESLSATRVAEIIKMAFVNHFPEAKYSLLPLADGGEGTVEAILYAKTGNPYQTKVLDPLLREVDANWGIIDDGKTAVIEMAAASGLPLLSESQRDPCITSTYGTGQLILAALDKGVNKIIIGLGGSATNDAGAGIIQALGGKLTNIEGQNLPPGGLALTEFDRLDLSEIDPRLSKVELIVACDVNNPLCGLNGASHIFGGQKGADESTRYALDSALMHFASKIETEFETVCSSKQSMGAAGGAPYGLSIIHPKLKIVSGIEFILNELKYDVIIQQADLVITGEGKMDNQTLEGKTPLGVAKIAKQANIPVIGLCGVVGDESDQLRDYFDAVFPSIQSLKSLEATLQAASNSLYHTAVSVAAVTKMQFK</sequence>